<dbReference type="PANTHER" id="PTHR33608:SF6">
    <property type="entry name" value="BLL2464 PROTEIN"/>
    <property type="match status" value="1"/>
</dbReference>
<feature type="domain" description="VWFA" evidence="1">
    <location>
        <begin position="81"/>
        <end position="252"/>
    </location>
</feature>
<name>A0A395LXP4_9BACT</name>
<sequence length="294" mass="33998">MPETLPKEVFKKVRQLEIRTRGLVNNIFSGEYHSAFKGKGIEFAEVREYQFGDDVRAIDWNVSARRDDVFIKVFEEEREQTLMILFDASGSGVFGSTHQSKRELAAEICATLAFSAIKNNDKVGLIIFTDKVEKFIAPRKGRTHVLRILREIFFFEPQGKHTNISAALDFATRALKRRAIVFLVSDLMDDSYIDKMKLINKKHDFVVIHITDPRELSLPEVGLLYLEDAETGECYLVDTFDEEFLKSYESRISQVQANRKAQLQRLQIDVVQVSTDKSYIKPLAAFFRQREMRQ</sequence>
<dbReference type="InterPro" id="IPR002035">
    <property type="entry name" value="VWF_A"/>
</dbReference>
<proteinExistence type="predicted"/>
<dbReference type="InterPro" id="IPR002881">
    <property type="entry name" value="DUF58"/>
</dbReference>
<evidence type="ECO:0000313" key="2">
    <source>
        <dbReference type="EMBL" id="RFM23340.1"/>
    </source>
</evidence>
<dbReference type="SMART" id="SM00327">
    <property type="entry name" value="VWA"/>
    <property type="match status" value="1"/>
</dbReference>
<dbReference type="PANTHER" id="PTHR33608">
    <property type="entry name" value="BLL2464 PROTEIN"/>
    <property type="match status" value="1"/>
</dbReference>
<dbReference type="InterPro" id="IPR036465">
    <property type="entry name" value="vWFA_dom_sf"/>
</dbReference>
<evidence type="ECO:0000313" key="3">
    <source>
        <dbReference type="Proteomes" id="UP000266389"/>
    </source>
</evidence>
<gene>
    <name evidence="2" type="ORF">D0433_11795</name>
</gene>
<dbReference type="Proteomes" id="UP000266389">
    <property type="component" value="Unassembled WGS sequence"/>
</dbReference>
<dbReference type="Gene3D" id="3.40.50.410">
    <property type="entry name" value="von Willebrand factor, type A domain"/>
    <property type="match status" value="1"/>
</dbReference>
<dbReference type="AlphaFoldDB" id="A0A395LXP4"/>
<dbReference type="EMBL" id="PHFL01000067">
    <property type="protein sequence ID" value="RFM23340.1"/>
    <property type="molecule type" value="Genomic_DNA"/>
</dbReference>
<dbReference type="PROSITE" id="PS50234">
    <property type="entry name" value="VWFA"/>
    <property type="match status" value="1"/>
</dbReference>
<dbReference type="SUPFAM" id="SSF53300">
    <property type="entry name" value="vWA-like"/>
    <property type="match status" value="1"/>
</dbReference>
<dbReference type="Pfam" id="PF01882">
    <property type="entry name" value="DUF58"/>
    <property type="match status" value="1"/>
</dbReference>
<protein>
    <submittedName>
        <fullName evidence="2">DUF58 domain-containing protein</fullName>
    </submittedName>
</protein>
<evidence type="ECO:0000259" key="1">
    <source>
        <dbReference type="PROSITE" id="PS50234"/>
    </source>
</evidence>
<comment type="caution">
    <text evidence="2">The sequence shown here is derived from an EMBL/GenBank/DDBJ whole genome shotgun (WGS) entry which is preliminary data.</text>
</comment>
<organism evidence="2 3">
    <name type="scientific">Candidatus Thermochlorobacter aerophilus</name>
    <dbReference type="NCBI Taxonomy" id="1868324"/>
    <lineage>
        <taxon>Bacteria</taxon>
        <taxon>Pseudomonadati</taxon>
        <taxon>Chlorobiota</taxon>
        <taxon>Chlorobiia</taxon>
        <taxon>Chlorobiales</taxon>
        <taxon>Candidatus Thermochlorobacteriaceae</taxon>
        <taxon>Candidatus Thermochlorobacter</taxon>
    </lineage>
</organism>
<reference evidence="2 3" key="1">
    <citation type="journal article" date="2011" name="ISME J.">
        <title>Community ecology of hot spring cyanobacterial mats: predominant populations and their functional potential.</title>
        <authorList>
            <person name="Klatt C.G."/>
            <person name="Wood J.M."/>
            <person name="Rusch D.B."/>
            <person name="Bateson M.M."/>
            <person name="Hamamura N."/>
            <person name="Heidelberg J.F."/>
            <person name="Grossman A.R."/>
            <person name="Bhaya D."/>
            <person name="Cohan F.M."/>
            <person name="Kuhl M."/>
            <person name="Bryant D.A."/>
            <person name="Ward D.M."/>
        </authorList>
    </citation>
    <scope>NUCLEOTIDE SEQUENCE [LARGE SCALE GENOMIC DNA]</scope>
    <source>
        <strain evidence="2">OS</strain>
    </source>
</reference>
<accession>A0A395LXP4</accession>